<dbReference type="Proteomes" id="UP000694240">
    <property type="component" value="Chromosome 3"/>
</dbReference>
<reference evidence="1 2" key="1">
    <citation type="submission" date="2020-12" db="EMBL/GenBank/DDBJ databases">
        <title>Concerted genomic and epigenomic changes stabilize Arabidopsis allopolyploids.</title>
        <authorList>
            <person name="Chen Z."/>
        </authorList>
    </citation>
    <scope>NUCLEOTIDE SEQUENCE [LARGE SCALE GENOMIC DNA]</scope>
    <source>
        <strain evidence="1">Allo738</strain>
        <tissue evidence="1">Leaf</tissue>
    </source>
</reference>
<gene>
    <name evidence="1" type="ORF">ISN45_At03g008300</name>
</gene>
<organism evidence="1 2">
    <name type="scientific">Arabidopsis thaliana x Arabidopsis arenosa</name>
    <dbReference type="NCBI Taxonomy" id="1240361"/>
    <lineage>
        <taxon>Eukaryota</taxon>
        <taxon>Viridiplantae</taxon>
        <taxon>Streptophyta</taxon>
        <taxon>Embryophyta</taxon>
        <taxon>Tracheophyta</taxon>
        <taxon>Spermatophyta</taxon>
        <taxon>Magnoliopsida</taxon>
        <taxon>eudicotyledons</taxon>
        <taxon>Gunneridae</taxon>
        <taxon>Pentapetalae</taxon>
        <taxon>rosids</taxon>
        <taxon>malvids</taxon>
        <taxon>Brassicales</taxon>
        <taxon>Brassicaceae</taxon>
        <taxon>Camelineae</taxon>
        <taxon>Arabidopsis</taxon>
    </lineage>
</organism>
<accession>A0A8T2EYJ7</accession>
<protein>
    <submittedName>
        <fullName evidence="1">Uncharacterized protein</fullName>
    </submittedName>
</protein>
<dbReference type="EMBL" id="JAEFBK010000003">
    <property type="protein sequence ID" value="KAG7624501.1"/>
    <property type="molecule type" value="Genomic_DNA"/>
</dbReference>
<name>A0A8T2EYJ7_9BRAS</name>
<proteinExistence type="predicted"/>
<evidence type="ECO:0000313" key="1">
    <source>
        <dbReference type="EMBL" id="KAG7624501.1"/>
    </source>
</evidence>
<keyword evidence="2" id="KW-1185">Reference proteome</keyword>
<dbReference type="AlphaFoldDB" id="A0A8T2EYJ7"/>
<comment type="caution">
    <text evidence="1">The sequence shown here is derived from an EMBL/GenBank/DDBJ whole genome shotgun (WGS) entry which is preliminary data.</text>
</comment>
<sequence>MARVLNLFLKFLTYFKNLPKNDVRGSHISEDVTEYEPLIRGQCDLNKRLRYRVNNQSN</sequence>
<evidence type="ECO:0000313" key="2">
    <source>
        <dbReference type="Proteomes" id="UP000694240"/>
    </source>
</evidence>